<name>A0A6C0HRQ2_9ZZZZ</name>
<reference evidence="1" key="1">
    <citation type="journal article" date="2020" name="Nature">
        <title>Giant virus diversity and host interactions through global metagenomics.</title>
        <authorList>
            <person name="Schulz F."/>
            <person name="Roux S."/>
            <person name="Paez-Espino D."/>
            <person name="Jungbluth S."/>
            <person name="Walsh D.A."/>
            <person name="Denef V.J."/>
            <person name="McMahon K.D."/>
            <person name="Konstantinidis K.T."/>
            <person name="Eloe-Fadrosh E.A."/>
            <person name="Kyrpides N.C."/>
            <person name="Woyke T."/>
        </authorList>
    </citation>
    <scope>NUCLEOTIDE SEQUENCE</scope>
    <source>
        <strain evidence="1">GVMAG-M-3300023184-167</strain>
    </source>
</reference>
<evidence type="ECO:0000313" key="1">
    <source>
        <dbReference type="EMBL" id="QHT83060.1"/>
    </source>
</evidence>
<protein>
    <submittedName>
        <fullName evidence="1">Uncharacterized protein</fullName>
    </submittedName>
</protein>
<sequence>MFSRNNNTKENYSLEQKQNSCAYNYIFYHSKVSPKLQGNGLGIAKIHPSMINENYIDIDSELKGIGSCNFIEPQYKVQYNPNHIKVLDLYEKNKAQPLNTSIYYQNERPFYT</sequence>
<proteinExistence type="predicted"/>
<organism evidence="1">
    <name type="scientific">viral metagenome</name>
    <dbReference type="NCBI Taxonomy" id="1070528"/>
    <lineage>
        <taxon>unclassified sequences</taxon>
        <taxon>metagenomes</taxon>
        <taxon>organismal metagenomes</taxon>
    </lineage>
</organism>
<dbReference type="AlphaFoldDB" id="A0A6C0HRQ2"/>
<dbReference type="EMBL" id="MN740006">
    <property type="protein sequence ID" value="QHT83060.1"/>
    <property type="molecule type" value="Genomic_DNA"/>
</dbReference>
<accession>A0A6C0HRQ2</accession>